<sequence length="255" mass="30439">MIFFLVDGYRGDSLDEHGSTVIKKAQNMQERKESDFVVLLFGFIFYDLFLPWMPKENVIMEFENFNKSSIDIDPHFHQILMDLMLNPQYNWYERYTRHIKFQCPSSTNYHFYFWVKSVGYYYPSFLFWNNIVQDVFPNATFHRIRELTAKNVISTTGGSLITKDKLMKYMKEEEDNGEIIAIHLPFFYEKVDHTDFQPMKFNVENTINIIIKSSNIEESPVLQNGNIVAQGHYYRDPMFMKLVFEKINSILCRKN</sequence>
<dbReference type="Proteomes" id="UP000594262">
    <property type="component" value="Unplaced"/>
</dbReference>
<evidence type="ECO:0000313" key="3">
    <source>
        <dbReference type="Proteomes" id="UP000594262"/>
    </source>
</evidence>
<protein>
    <submittedName>
        <fullName evidence="2">Uncharacterized protein</fullName>
    </submittedName>
</protein>
<organism evidence="2 3">
    <name type="scientific">Clytia hemisphaerica</name>
    <dbReference type="NCBI Taxonomy" id="252671"/>
    <lineage>
        <taxon>Eukaryota</taxon>
        <taxon>Metazoa</taxon>
        <taxon>Cnidaria</taxon>
        <taxon>Hydrozoa</taxon>
        <taxon>Hydroidolina</taxon>
        <taxon>Leptothecata</taxon>
        <taxon>Obeliida</taxon>
        <taxon>Clytiidae</taxon>
        <taxon>Clytia</taxon>
    </lineage>
</organism>
<keyword evidence="1" id="KW-0472">Membrane</keyword>
<feature type="transmembrane region" description="Helical" evidence="1">
    <location>
        <begin position="36"/>
        <end position="53"/>
    </location>
</feature>
<keyword evidence="3" id="KW-1185">Reference proteome</keyword>
<dbReference type="AlphaFoldDB" id="A0A7M5WWI3"/>
<keyword evidence="1" id="KW-1133">Transmembrane helix</keyword>
<accession>A0A7M5WWI3</accession>
<evidence type="ECO:0000256" key="1">
    <source>
        <dbReference type="SAM" id="Phobius"/>
    </source>
</evidence>
<keyword evidence="1" id="KW-0812">Transmembrane</keyword>
<name>A0A7M5WWI3_9CNID</name>
<evidence type="ECO:0000313" key="2">
    <source>
        <dbReference type="EnsemblMetazoa" id="CLYHEMP014265.1"/>
    </source>
</evidence>
<dbReference type="EnsemblMetazoa" id="CLYHEMT014265.1">
    <property type="protein sequence ID" value="CLYHEMP014265.1"/>
    <property type="gene ID" value="CLYHEMG014265"/>
</dbReference>
<proteinExistence type="predicted"/>
<reference evidence="2" key="1">
    <citation type="submission" date="2021-01" db="UniProtKB">
        <authorList>
            <consortium name="EnsemblMetazoa"/>
        </authorList>
    </citation>
    <scope>IDENTIFICATION</scope>
</reference>